<evidence type="ECO:0000313" key="1">
    <source>
        <dbReference type="EMBL" id="GBP59754.1"/>
    </source>
</evidence>
<evidence type="ECO:0000313" key="2">
    <source>
        <dbReference type="Proteomes" id="UP000299102"/>
    </source>
</evidence>
<keyword evidence="2" id="KW-1185">Reference proteome</keyword>
<sequence length="73" mass="7665">MESLSVKRRELGAEKCGNSHFHFARAEDARVTCKGEKVVVASQAICPTSAQCAALAARTMGPRALMAAGPMMG</sequence>
<organism evidence="1 2">
    <name type="scientific">Eumeta variegata</name>
    <name type="common">Bagworm moth</name>
    <name type="synonym">Eumeta japonica</name>
    <dbReference type="NCBI Taxonomy" id="151549"/>
    <lineage>
        <taxon>Eukaryota</taxon>
        <taxon>Metazoa</taxon>
        <taxon>Ecdysozoa</taxon>
        <taxon>Arthropoda</taxon>
        <taxon>Hexapoda</taxon>
        <taxon>Insecta</taxon>
        <taxon>Pterygota</taxon>
        <taxon>Neoptera</taxon>
        <taxon>Endopterygota</taxon>
        <taxon>Lepidoptera</taxon>
        <taxon>Glossata</taxon>
        <taxon>Ditrysia</taxon>
        <taxon>Tineoidea</taxon>
        <taxon>Psychidae</taxon>
        <taxon>Oiketicinae</taxon>
        <taxon>Eumeta</taxon>
    </lineage>
</organism>
<reference evidence="1 2" key="1">
    <citation type="journal article" date="2019" name="Commun. Biol.">
        <title>The bagworm genome reveals a unique fibroin gene that provides high tensile strength.</title>
        <authorList>
            <person name="Kono N."/>
            <person name="Nakamura H."/>
            <person name="Ohtoshi R."/>
            <person name="Tomita M."/>
            <person name="Numata K."/>
            <person name="Arakawa K."/>
        </authorList>
    </citation>
    <scope>NUCLEOTIDE SEQUENCE [LARGE SCALE GENOMIC DNA]</scope>
</reference>
<name>A0A4C1XBG0_EUMVA</name>
<dbReference type="AlphaFoldDB" id="A0A4C1XBG0"/>
<comment type="caution">
    <text evidence="1">The sequence shown here is derived from an EMBL/GenBank/DDBJ whole genome shotgun (WGS) entry which is preliminary data.</text>
</comment>
<dbReference type="EMBL" id="BGZK01000770">
    <property type="protein sequence ID" value="GBP59754.1"/>
    <property type="molecule type" value="Genomic_DNA"/>
</dbReference>
<gene>
    <name evidence="1" type="ORF">EVAR_44316_1</name>
</gene>
<dbReference type="Proteomes" id="UP000299102">
    <property type="component" value="Unassembled WGS sequence"/>
</dbReference>
<proteinExistence type="predicted"/>
<protein>
    <submittedName>
        <fullName evidence="1">Uncharacterized protein</fullName>
    </submittedName>
</protein>
<accession>A0A4C1XBG0</accession>